<name>A0A1H3NLH2_9BACT</name>
<dbReference type="RefSeq" id="WP_019597255.1">
    <property type="nucleotide sequence ID" value="NZ_FNQC01000003.1"/>
</dbReference>
<evidence type="ECO:0000313" key="1">
    <source>
        <dbReference type="EMBL" id="SDY89510.1"/>
    </source>
</evidence>
<protein>
    <submittedName>
        <fullName evidence="1">Uncharacterized protein</fullName>
    </submittedName>
</protein>
<dbReference type="EMBL" id="FNQC01000003">
    <property type="protein sequence ID" value="SDY89510.1"/>
    <property type="molecule type" value="Genomic_DNA"/>
</dbReference>
<keyword evidence="2" id="KW-1185">Reference proteome</keyword>
<reference evidence="1 2" key="1">
    <citation type="submission" date="2016-10" db="EMBL/GenBank/DDBJ databases">
        <authorList>
            <person name="Varghese N."/>
            <person name="Submissions S."/>
        </authorList>
    </citation>
    <scope>NUCLEOTIDE SEQUENCE [LARGE SCALE GENOMIC DNA]</scope>
    <source>
        <strain evidence="1 2">DSM 17997</strain>
    </source>
</reference>
<comment type="caution">
    <text evidence="1">The sequence shown here is derived from an EMBL/GenBank/DDBJ whole genome shotgun (WGS) entry which is preliminary data.</text>
</comment>
<dbReference type="Proteomes" id="UP000199663">
    <property type="component" value="Unassembled WGS sequence"/>
</dbReference>
<evidence type="ECO:0000313" key="2">
    <source>
        <dbReference type="Proteomes" id="UP000199663"/>
    </source>
</evidence>
<accession>A0A1H3NLH2</accession>
<organism evidence="1 2">
    <name type="scientific">Rhodonellum ikkaensis</name>
    <dbReference type="NCBI Taxonomy" id="336829"/>
    <lineage>
        <taxon>Bacteria</taxon>
        <taxon>Pseudomonadati</taxon>
        <taxon>Bacteroidota</taxon>
        <taxon>Cytophagia</taxon>
        <taxon>Cytophagales</taxon>
        <taxon>Cytophagaceae</taxon>
        <taxon>Rhodonellum</taxon>
    </lineage>
</organism>
<proteinExistence type="predicted"/>
<gene>
    <name evidence="1" type="ORF">SAMN05444412_103302</name>
</gene>
<sequence length="187" mass="22020">MPDRREINLDLWKNRDVFEEINLQTENFLNIFSELANLISLDRLKSIHPYSKGMKISKGNQLSQCPYQVLDILRDFHPQTGFNIRLLNWFGHGMMIFLHYAPTTAIRFQKTIERISTEFHLSKTSSPWDYSQLILSPDPEQVFDVAIHLSEFNHVQLFKFITIEKCSQKTLFILTREVESILDYHSG</sequence>